<organism evidence="3 4">
    <name type="scientific">Bacillus thermozeamaize</name>
    <dbReference type="NCBI Taxonomy" id="230954"/>
    <lineage>
        <taxon>Bacteria</taxon>
        <taxon>Bacillati</taxon>
        <taxon>Bacillota</taxon>
        <taxon>Bacilli</taxon>
        <taxon>Bacillales</taxon>
        <taxon>Bacillaceae</taxon>
        <taxon>Bacillus</taxon>
    </lineage>
</organism>
<evidence type="ECO:0000259" key="2">
    <source>
        <dbReference type="PROSITE" id="PS50943"/>
    </source>
</evidence>
<accession>A0A1Y3PH68</accession>
<protein>
    <recommendedName>
        <fullName evidence="2">HTH cro/C1-type domain-containing protein</fullName>
    </recommendedName>
</protein>
<proteinExistence type="predicted"/>
<dbReference type="GO" id="GO:0003677">
    <property type="term" value="F:DNA binding"/>
    <property type="evidence" value="ECO:0007669"/>
    <property type="project" value="UniProtKB-KW"/>
</dbReference>
<dbReference type="Proteomes" id="UP000196475">
    <property type="component" value="Unassembled WGS sequence"/>
</dbReference>
<feature type="domain" description="HTH cro/C1-type" evidence="2">
    <location>
        <begin position="7"/>
        <end position="61"/>
    </location>
</feature>
<dbReference type="SUPFAM" id="SSF47413">
    <property type="entry name" value="lambda repressor-like DNA-binding domains"/>
    <property type="match status" value="1"/>
</dbReference>
<dbReference type="PANTHER" id="PTHR46558:SF4">
    <property type="entry name" value="DNA-BIDING PHAGE PROTEIN"/>
    <property type="match status" value="1"/>
</dbReference>
<dbReference type="InterPro" id="IPR010982">
    <property type="entry name" value="Lambda_DNA-bd_dom_sf"/>
</dbReference>
<dbReference type="SMART" id="SM00530">
    <property type="entry name" value="HTH_XRE"/>
    <property type="match status" value="1"/>
</dbReference>
<dbReference type="Pfam" id="PF01381">
    <property type="entry name" value="HTH_3"/>
    <property type="match status" value="1"/>
</dbReference>
<dbReference type="EMBL" id="LZRT01000087">
    <property type="protein sequence ID" value="OUM86683.1"/>
    <property type="molecule type" value="Genomic_DNA"/>
</dbReference>
<sequence>MKLHEKVAALRKLKNKTQKQMADFIGIGVTAYSNKETGKRKFTIEELEKIASFLGEKITIFFDDKIHITWNNHDSNQSTA</sequence>
<reference evidence="4" key="1">
    <citation type="submission" date="2016-06" db="EMBL/GenBank/DDBJ databases">
        <authorList>
            <person name="Nascimento L."/>
            <person name="Pereira R.V."/>
            <person name="Martins L.F."/>
            <person name="Quaggio R.B."/>
            <person name="Silva A.M."/>
            <person name="Setubal J.C."/>
        </authorList>
    </citation>
    <scope>NUCLEOTIDE SEQUENCE [LARGE SCALE GENOMIC DNA]</scope>
</reference>
<evidence type="ECO:0000313" key="4">
    <source>
        <dbReference type="Proteomes" id="UP000196475"/>
    </source>
</evidence>
<dbReference type="PANTHER" id="PTHR46558">
    <property type="entry name" value="TRACRIPTIONAL REGULATORY PROTEIN-RELATED-RELATED"/>
    <property type="match status" value="1"/>
</dbReference>
<evidence type="ECO:0000313" key="3">
    <source>
        <dbReference type="EMBL" id="OUM86683.1"/>
    </source>
</evidence>
<dbReference type="InterPro" id="IPR001387">
    <property type="entry name" value="Cro/C1-type_HTH"/>
</dbReference>
<comment type="caution">
    <text evidence="3">The sequence shown here is derived from an EMBL/GenBank/DDBJ whole genome shotgun (WGS) entry which is preliminary data.</text>
</comment>
<dbReference type="PROSITE" id="PS50943">
    <property type="entry name" value="HTH_CROC1"/>
    <property type="match status" value="1"/>
</dbReference>
<gene>
    <name evidence="3" type="ORF">BAA01_11810</name>
</gene>
<evidence type="ECO:0000256" key="1">
    <source>
        <dbReference type="ARBA" id="ARBA00023125"/>
    </source>
</evidence>
<name>A0A1Y3PH68_9BACI</name>
<dbReference type="Gene3D" id="1.10.260.40">
    <property type="entry name" value="lambda repressor-like DNA-binding domains"/>
    <property type="match status" value="1"/>
</dbReference>
<dbReference type="AlphaFoldDB" id="A0A1Y3PH68"/>
<keyword evidence="1" id="KW-0238">DNA-binding</keyword>
<dbReference type="CDD" id="cd00093">
    <property type="entry name" value="HTH_XRE"/>
    <property type="match status" value="1"/>
</dbReference>